<keyword evidence="3" id="KW-1185">Reference proteome</keyword>
<accession>A0A1M5VB67</accession>
<feature type="region of interest" description="Disordered" evidence="1">
    <location>
        <begin position="29"/>
        <end position="50"/>
    </location>
</feature>
<name>A0A1M5VB67_9BACT</name>
<organism evidence="2 3">
    <name type="scientific">Desulfofustis glycolicus DSM 9705</name>
    <dbReference type="NCBI Taxonomy" id="1121409"/>
    <lineage>
        <taxon>Bacteria</taxon>
        <taxon>Pseudomonadati</taxon>
        <taxon>Thermodesulfobacteriota</taxon>
        <taxon>Desulfobulbia</taxon>
        <taxon>Desulfobulbales</taxon>
        <taxon>Desulfocapsaceae</taxon>
        <taxon>Desulfofustis</taxon>
    </lineage>
</organism>
<dbReference type="RefSeq" id="WP_073375007.1">
    <property type="nucleotide sequence ID" value="NZ_FQXS01000007.1"/>
</dbReference>
<reference evidence="2 3" key="1">
    <citation type="submission" date="2016-11" db="EMBL/GenBank/DDBJ databases">
        <authorList>
            <person name="Jaros S."/>
            <person name="Januszkiewicz K."/>
            <person name="Wedrychowicz H."/>
        </authorList>
    </citation>
    <scope>NUCLEOTIDE SEQUENCE [LARGE SCALE GENOMIC DNA]</scope>
    <source>
        <strain evidence="2 3">DSM 9705</strain>
    </source>
</reference>
<evidence type="ECO:0000256" key="1">
    <source>
        <dbReference type="SAM" id="MobiDB-lite"/>
    </source>
</evidence>
<gene>
    <name evidence="2" type="ORF">SAMN02745124_01625</name>
</gene>
<dbReference type="Proteomes" id="UP000184139">
    <property type="component" value="Unassembled WGS sequence"/>
</dbReference>
<dbReference type="EMBL" id="FQXS01000007">
    <property type="protein sequence ID" value="SHH72354.1"/>
    <property type="molecule type" value="Genomic_DNA"/>
</dbReference>
<feature type="compositionally biased region" description="Basic and acidic residues" evidence="1">
    <location>
        <begin position="35"/>
        <end position="48"/>
    </location>
</feature>
<proteinExistence type="predicted"/>
<dbReference type="OrthoDB" id="5432463at2"/>
<dbReference type="STRING" id="1121409.SAMN02745124_01625"/>
<protein>
    <submittedName>
        <fullName evidence="2">Uncharacterized protein</fullName>
    </submittedName>
</protein>
<dbReference type="AlphaFoldDB" id="A0A1M5VB67"/>
<sequence>MPSTTYQELIDNKIAHWQDTIRKIEERVGQAASGSREEAHQSLQKMKDSVMSAQAELHEVSNRETVQNTLAVKDQILKIFDSIDRNLTAFDESTPFML</sequence>
<evidence type="ECO:0000313" key="2">
    <source>
        <dbReference type="EMBL" id="SHH72354.1"/>
    </source>
</evidence>
<evidence type="ECO:0000313" key="3">
    <source>
        <dbReference type="Proteomes" id="UP000184139"/>
    </source>
</evidence>